<dbReference type="Pfam" id="PF13715">
    <property type="entry name" value="CarbopepD_reg_2"/>
    <property type="match status" value="1"/>
</dbReference>
<evidence type="ECO:0000313" key="2">
    <source>
        <dbReference type="Proteomes" id="UP001597094"/>
    </source>
</evidence>
<dbReference type="Gene3D" id="2.60.40.1120">
    <property type="entry name" value="Carboxypeptidase-like, regulatory domain"/>
    <property type="match status" value="1"/>
</dbReference>
<dbReference type="SUPFAM" id="SSF49464">
    <property type="entry name" value="Carboxypeptidase regulatory domain-like"/>
    <property type="match status" value="1"/>
</dbReference>
<dbReference type="InterPro" id="IPR008969">
    <property type="entry name" value="CarboxyPept-like_regulatory"/>
</dbReference>
<name>A0ABW3STD2_9BACT</name>
<proteinExistence type="predicted"/>
<organism evidence="1 2">
    <name type="scientific">Pontibacter rugosus</name>
    <dbReference type="NCBI Taxonomy" id="1745966"/>
    <lineage>
        <taxon>Bacteria</taxon>
        <taxon>Pseudomonadati</taxon>
        <taxon>Bacteroidota</taxon>
        <taxon>Cytophagia</taxon>
        <taxon>Cytophagales</taxon>
        <taxon>Hymenobacteraceae</taxon>
        <taxon>Pontibacter</taxon>
    </lineage>
</organism>
<gene>
    <name evidence="1" type="ORF">ACFQ2O_16110</name>
</gene>
<sequence>MHISLKHKDFNTITDKLGYFRFDSVPQGKYHLIARYLGYSETDTALSVETESLTDLHITLETDCPYNRSVAVADIASGKPKLLLVGSIAPVIYKNQHKFERKYKGQYFDFGCTPPAYECIEEYNKIIFSYLEKKYGEKWRREVRPDVMFLEEEK</sequence>
<dbReference type="Proteomes" id="UP001597094">
    <property type="component" value="Unassembled WGS sequence"/>
</dbReference>
<keyword evidence="2" id="KW-1185">Reference proteome</keyword>
<comment type="caution">
    <text evidence="1">The sequence shown here is derived from an EMBL/GenBank/DDBJ whole genome shotgun (WGS) entry which is preliminary data.</text>
</comment>
<reference evidence="2" key="1">
    <citation type="journal article" date="2019" name="Int. J. Syst. Evol. Microbiol.">
        <title>The Global Catalogue of Microorganisms (GCM) 10K type strain sequencing project: providing services to taxonomists for standard genome sequencing and annotation.</title>
        <authorList>
            <consortium name="The Broad Institute Genomics Platform"/>
            <consortium name="The Broad Institute Genome Sequencing Center for Infectious Disease"/>
            <person name="Wu L."/>
            <person name="Ma J."/>
        </authorList>
    </citation>
    <scope>NUCLEOTIDE SEQUENCE [LARGE SCALE GENOMIC DNA]</scope>
    <source>
        <strain evidence="2">JCM 31319</strain>
    </source>
</reference>
<dbReference type="EMBL" id="JBHTLD010000171">
    <property type="protein sequence ID" value="MFD1187742.1"/>
    <property type="molecule type" value="Genomic_DNA"/>
</dbReference>
<evidence type="ECO:0000313" key="1">
    <source>
        <dbReference type="EMBL" id="MFD1187742.1"/>
    </source>
</evidence>
<accession>A0ABW3STD2</accession>
<dbReference type="RefSeq" id="WP_377529952.1">
    <property type="nucleotide sequence ID" value="NZ_JBHTLD010000171.1"/>
</dbReference>
<protein>
    <submittedName>
        <fullName evidence="1">Carboxypeptidase-like regulatory domain-containing protein</fullName>
    </submittedName>
</protein>